<dbReference type="Proteomes" id="UP001164472">
    <property type="component" value="Chromosome"/>
</dbReference>
<dbReference type="KEGG" id="asem:NNL22_11825"/>
<dbReference type="EMBL" id="CP101527">
    <property type="protein sequence ID" value="UZW73725.1"/>
    <property type="molecule type" value="Genomic_DNA"/>
</dbReference>
<organism evidence="1 2">
    <name type="scientific">Alkalimarinus sediminis</name>
    <dbReference type="NCBI Taxonomy" id="1632866"/>
    <lineage>
        <taxon>Bacteria</taxon>
        <taxon>Pseudomonadati</taxon>
        <taxon>Pseudomonadota</taxon>
        <taxon>Gammaproteobacteria</taxon>
        <taxon>Alteromonadales</taxon>
        <taxon>Alteromonadaceae</taxon>
        <taxon>Alkalimarinus</taxon>
    </lineage>
</organism>
<dbReference type="InterPro" id="IPR020911">
    <property type="entry name" value="UPF0325"/>
</dbReference>
<dbReference type="Pfam" id="PF11944">
    <property type="entry name" value="DUF3461"/>
    <property type="match status" value="1"/>
</dbReference>
<reference evidence="1" key="1">
    <citation type="submission" date="2022-07" db="EMBL/GenBank/DDBJ databases">
        <title>Alkalimarinus sp. nov., isolated from gut of a Alitta virens.</title>
        <authorList>
            <person name="Yang A.I."/>
            <person name="Shin N.-R."/>
        </authorList>
    </citation>
    <scope>NUCLEOTIDE SEQUENCE</scope>
    <source>
        <strain evidence="1">FA028</strain>
    </source>
</reference>
<sequence>MEYTMLKSLGVKDLDHVERYSVRTEGNSDVLKIYYEKKKGQLFHKSEKFKFARSSRGVRSFSADPNAYNEISEVSPMLTKVMAELDDIVEHEHREQDAKARILADLRHLEKVVQHKIEEIEAQLDRL</sequence>
<protein>
    <submittedName>
        <fullName evidence="1">DUF3461 family protein</fullName>
    </submittedName>
</protein>
<dbReference type="AlphaFoldDB" id="A0A9E8HFK4"/>
<accession>A0A9E8HFK4</accession>
<proteinExistence type="predicted"/>
<gene>
    <name evidence="1" type="ORF">NNL22_11825</name>
</gene>
<evidence type="ECO:0000313" key="2">
    <source>
        <dbReference type="Proteomes" id="UP001164472"/>
    </source>
</evidence>
<dbReference type="RefSeq" id="WP_251809866.1">
    <property type="nucleotide sequence ID" value="NZ_CP101527.1"/>
</dbReference>
<evidence type="ECO:0000313" key="1">
    <source>
        <dbReference type="EMBL" id="UZW73725.1"/>
    </source>
</evidence>
<keyword evidence="2" id="KW-1185">Reference proteome</keyword>
<name>A0A9E8HFK4_9ALTE</name>